<dbReference type="PANTHER" id="PTHR17985:SF8">
    <property type="entry name" value="TRANSPORT AND GOLGI ORGANIZATION PROTEIN 2 HOMOLOG"/>
    <property type="match status" value="1"/>
</dbReference>
<evidence type="ECO:0000313" key="1">
    <source>
        <dbReference type="EMBL" id="NLR76636.1"/>
    </source>
</evidence>
<reference evidence="1 2" key="1">
    <citation type="submission" date="2020-04" db="EMBL/GenBank/DDBJ databases">
        <title>Draft genome of Leeia sp. IMCC25680.</title>
        <authorList>
            <person name="Song J."/>
            <person name="Cho J.-C."/>
        </authorList>
    </citation>
    <scope>NUCLEOTIDE SEQUENCE [LARGE SCALE GENOMIC DNA]</scope>
    <source>
        <strain evidence="1 2">IMCC25680</strain>
    </source>
</reference>
<dbReference type="PANTHER" id="PTHR17985">
    <property type="entry name" value="SER/THR-RICH PROTEIN T10 IN DGCR REGION"/>
    <property type="match status" value="1"/>
</dbReference>
<dbReference type="Pfam" id="PF05742">
    <property type="entry name" value="TANGO2"/>
    <property type="match status" value="1"/>
</dbReference>
<accession>A0A847SGY0</accession>
<evidence type="ECO:0000313" key="2">
    <source>
        <dbReference type="Proteomes" id="UP000587991"/>
    </source>
</evidence>
<dbReference type="InterPro" id="IPR008551">
    <property type="entry name" value="TANGO2"/>
</dbReference>
<sequence>MCLIGLAWQQHPQWPLILLANRDEFRQRPTAEAQWWPEGWLGGRDLQAGGSWLALGRDGRLAALTNVRNVADYRAEAPSRGELVTAWLQGQLSSADYLAQLRPRARQYNGFNLLLFDGQQLLAYHSPSDQLQAWGAGTYALSNAGLDTPWYKTLGLQQGLSAVAQPEDEAALLSLLTDRQFAPDAQLPDTGLGLARERALSARFIEGEAYGTRSSCLLWWSPSQVRFHEYQWPSAEVARFSFVPGRP</sequence>
<proteinExistence type="predicted"/>
<organism evidence="1 2">
    <name type="scientific">Leeia aquatica</name>
    <dbReference type="NCBI Taxonomy" id="2725557"/>
    <lineage>
        <taxon>Bacteria</taxon>
        <taxon>Pseudomonadati</taxon>
        <taxon>Pseudomonadota</taxon>
        <taxon>Betaproteobacteria</taxon>
        <taxon>Neisseriales</taxon>
        <taxon>Leeiaceae</taxon>
        <taxon>Leeia</taxon>
    </lineage>
</organism>
<gene>
    <name evidence="1" type="ORF">HF682_15825</name>
</gene>
<comment type="caution">
    <text evidence="1">The sequence shown here is derived from an EMBL/GenBank/DDBJ whole genome shotgun (WGS) entry which is preliminary data.</text>
</comment>
<dbReference type="Proteomes" id="UP000587991">
    <property type="component" value="Unassembled WGS sequence"/>
</dbReference>
<dbReference type="AlphaFoldDB" id="A0A847SGY0"/>
<protein>
    <submittedName>
        <fullName evidence="1">NRDE family protein</fullName>
    </submittedName>
</protein>
<name>A0A847SGY0_9NEIS</name>
<dbReference type="RefSeq" id="WP_168878303.1">
    <property type="nucleotide sequence ID" value="NZ_JABAIM010000004.1"/>
</dbReference>
<dbReference type="EMBL" id="JABAIM010000004">
    <property type="protein sequence ID" value="NLR76636.1"/>
    <property type="molecule type" value="Genomic_DNA"/>
</dbReference>
<keyword evidence="2" id="KW-1185">Reference proteome</keyword>